<reference evidence="12 13" key="1">
    <citation type="journal article" date="2015" name="Genome Announc.">
        <title>Expanding the biotechnology potential of lactobacilli through comparative genomics of 213 strains and associated genera.</title>
        <authorList>
            <person name="Sun Z."/>
            <person name="Harris H.M."/>
            <person name="McCann A."/>
            <person name="Guo C."/>
            <person name="Argimon S."/>
            <person name="Zhang W."/>
            <person name="Yang X."/>
            <person name="Jeffery I.B."/>
            <person name="Cooney J.C."/>
            <person name="Kagawa T.F."/>
            <person name="Liu W."/>
            <person name="Song Y."/>
            <person name="Salvetti E."/>
            <person name="Wrobel A."/>
            <person name="Rasinkangas P."/>
            <person name="Parkhill J."/>
            <person name="Rea M.C."/>
            <person name="O'Sullivan O."/>
            <person name="Ritari J."/>
            <person name="Douillard F.P."/>
            <person name="Paul Ross R."/>
            <person name="Yang R."/>
            <person name="Briner A.E."/>
            <person name="Felis G.E."/>
            <person name="de Vos W.M."/>
            <person name="Barrangou R."/>
            <person name="Klaenhammer T.R."/>
            <person name="Caufield P.W."/>
            <person name="Cui Y."/>
            <person name="Zhang H."/>
            <person name="O'Toole P.W."/>
        </authorList>
    </citation>
    <scope>NUCLEOTIDE SEQUENCE [LARGE SCALE GENOMIC DNA]</scope>
    <source>
        <strain evidence="12 13">DSM 5007</strain>
    </source>
</reference>
<name>A0A0R1W5X8_9LACO</name>
<keyword evidence="5 10" id="KW-1133">Transmembrane helix</keyword>
<dbReference type="GO" id="GO:0015385">
    <property type="term" value="F:sodium:proton antiporter activity"/>
    <property type="evidence" value="ECO:0007669"/>
    <property type="project" value="InterPro"/>
</dbReference>
<feature type="transmembrane region" description="Helical" evidence="10">
    <location>
        <begin position="31"/>
        <end position="49"/>
    </location>
</feature>
<evidence type="ECO:0000313" key="12">
    <source>
        <dbReference type="EMBL" id="KRM13296.1"/>
    </source>
</evidence>
<keyword evidence="9" id="KW-0739">Sodium transport</keyword>
<dbReference type="PANTHER" id="PTHR10110">
    <property type="entry name" value="SODIUM/HYDROGEN EXCHANGER"/>
    <property type="match status" value="1"/>
</dbReference>
<evidence type="ECO:0000256" key="1">
    <source>
        <dbReference type="ARBA" id="ARBA00004651"/>
    </source>
</evidence>
<feature type="transmembrane region" description="Helical" evidence="10">
    <location>
        <begin position="182"/>
        <end position="202"/>
    </location>
</feature>
<dbReference type="GO" id="GO:0005886">
    <property type="term" value="C:plasma membrane"/>
    <property type="evidence" value="ECO:0007669"/>
    <property type="project" value="UniProtKB-SubCell"/>
</dbReference>
<feature type="transmembrane region" description="Helical" evidence="10">
    <location>
        <begin position="348"/>
        <end position="370"/>
    </location>
</feature>
<protein>
    <submittedName>
        <fullName evidence="12">Sodium hydrogen exchanger</fullName>
    </submittedName>
</protein>
<organism evidence="12 13">
    <name type="scientific">Paucilactobacillus suebicus DSM 5007 = KCTC 3549</name>
    <dbReference type="NCBI Taxonomy" id="1423807"/>
    <lineage>
        <taxon>Bacteria</taxon>
        <taxon>Bacillati</taxon>
        <taxon>Bacillota</taxon>
        <taxon>Bacilli</taxon>
        <taxon>Lactobacillales</taxon>
        <taxon>Lactobacillaceae</taxon>
        <taxon>Paucilactobacillus</taxon>
    </lineage>
</organism>
<keyword evidence="7" id="KW-0406">Ion transport</keyword>
<evidence type="ECO:0000313" key="13">
    <source>
        <dbReference type="Proteomes" id="UP000051820"/>
    </source>
</evidence>
<comment type="subcellular location">
    <subcellularLocation>
        <location evidence="1">Cell membrane</location>
        <topology evidence="1">Multi-pass membrane protein</topology>
    </subcellularLocation>
</comment>
<dbReference type="InterPro" id="IPR006153">
    <property type="entry name" value="Cation/H_exchanger_TM"/>
</dbReference>
<accession>A0A0R1W5X8</accession>
<keyword evidence="4 10" id="KW-0812">Transmembrane</keyword>
<proteinExistence type="predicted"/>
<feature type="transmembrane region" description="Helical" evidence="10">
    <location>
        <begin position="382"/>
        <end position="401"/>
    </location>
</feature>
<dbReference type="Pfam" id="PF00999">
    <property type="entry name" value="Na_H_Exchanger"/>
    <property type="match status" value="1"/>
</dbReference>
<dbReference type="PANTHER" id="PTHR10110:SF86">
    <property type="entry name" value="SODIUM_HYDROGEN EXCHANGER 7"/>
    <property type="match status" value="1"/>
</dbReference>
<keyword evidence="3" id="KW-1003">Cell membrane</keyword>
<dbReference type="eggNOG" id="COG0025">
    <property type="taxonomic scope" value="Bacteria"/>
</dbReference>
<dbReference type="GO" id="GO:0098719">
    <property type="term" value="P:sodium ion import across plasma membrane"/>
    <property type="evidence" value="ECO:0007669"/>
    <property type="project" value="TreeGrafter"/>
</dbReference>
<evidence type="ECO:0000256" key="8">
    <source>
        <dbReference type="ARBA" id="ARBA00023136"/>
    </source>
</evidence>
<evidence type="ECO:0000256" key="6">
    <source>
        <dbReference type="ARBA" id="ARBA00023053"/>
    </source>
</evidence>
<evidence type="ECO:0000256" key="7">
    <source>
        <dbReference type="ARBA" id="ARBA00023065"/>
    </source>
</evidence>
<keyword evidence="13" id="KW-1185">Reference proteome</keyword>
<gene>
    <name evidence="12" type="ORF">FD16_GL000771</name>
</gene>
<evidence type="ECO:0000256" key="4">
    <source>
        <dbReference type="ARBA" id="ARBA00022692"/>
    </source>
</evidence>
<evidence type="ECO:0000256" key="3">
    <source>
        <dbReference type="ARBA" id="ARBA00022475"/>
    </source>
</evidence>
<feature type="transmembrane region" description="Helical" evidence="10">
    <location>
        <begin position="6"/>
        <end position="24"/>
    </location>
</feature>
<dbReference type="PATRIC" id="fig|1423807.3.peg.782"/>
<evidence type="ECO:0000256" key="10">
    <source>
        <dbReference type="SAM" id="Phobius"/>
    </source>
</evidence>
<dbReference type="STRING" id="1423807.FD16_GL000771"/>
<dbReference type="InterPro" id="IPR018422">
    <property type="entry name" value="Cation/H_exchanger_CPA1"/>
</dbReference>
<evidence type="ECO:0000256" key="9">
    <source>
        <dbReference type="ARBA" id="ARBA00023201"/>
    </source>
</evidence>
<keyword evidence="6" id="KW-0915">Sodium</keyword>
<comment type="caution">
    <text evidence="12">The sequence shown here is derived from an EMBL/GenBank/DDBJ whole genome shotgun (WGS) entry which is preliminary data.</text>
</comment>
<evidence type="ECO:0000259" key="11">
    <source>
        <dbReference type="Pfam" id="PF00999"/>
    </source>
</evidence>
<feature type="domain" description="Cation/H+ exchanger transmembrane" evidence="11">
    <location>
        <begin position="10"/>
        <end position="402"/>
    </location>
</feature>
<dbReference type="GO" id="GO:0015386">
    <property type="term" value="F:potassium:proton antiporter activity"/>
    <property type="evidence" value="ECO:0007669"/>
    <property type="project" value="TreeGrafter"/>
</dbReference>
<sequence length="612" mass="69446">MEATFFLLIILIALVVDVIIYRHLSWLPLPFWFIATGIVLSFLPLYYHYIFDSDLFLFFVVTPLLYVEAQNASRYWIGRGAINIASLAIVLVIVTVVVIGTSLHMLFSILPLALAFALCAIVTPTDASAVSAFSQPNEKFRIPNVILKNESLFNDASGFVAFDLSLAAFATGSISLAHASGIFVTEFFGGLLLGTIVGLFFHRIRLFMISLKDDIPFVMIALELIVPFVVYLLSEVLHVSGILAVVAAGLVQGMETDNLKLISSEVQLVRNNIWNVVTETLDGFIFILLGISLPTILSRILETNVSLLLTLTLIGITLYVFKFVLRLIWTRYFVWMHVASDHRWQDSWLMAVSGASGTISLSLAFLIPNFHALPGGIDRNALIYVASVVIVISLAVASIVVPKMTSNGGQEDTSDAIAHFNKEMIGTALRTVQKNKEYAAEADIVTNALSQQLHQNEQRNTRQVKRIFELAYKTERQLVKQMYEDQKINETQYHYYTTFIELSHDTMHSNFLKRLWLRIKFMTHTGRMYKDLQILQDALLYSPLISEQLYWKDQFAKKGWNIKDIETVGFKTVMAKLREFQHSNDDITGIHRVFRFYQERHRRMSLRNHGPK</sequence>
<dbReference type="RefSeq" id="WP_010621702.1">
    <property type="nucleotide sequence ID" value="NZ_AZGF01000002.1"/>
</dbReference>
<feature type="transmembrane region" description="Helical" evidence="10">
    <location>
        <begin position="84"/>
        <end position="107"/>
    </location>
</feature>
<dbReference type="EMBL" id="AZGF01000002">
    <property type="protein sequence ID" value="KRM13296.1"/>
    <property type="molecule type" value="Genomic_DNA"/>
</dbReference>
<feature type="transmembrane region" description="Helical" evidence="10">
    <location>
        <begin position="305"/>
        <end position="328"/>
    </location>
</feature>
<dbReference type="GO" id="GO:0051453">
    <property type="term" value="P:regulation of intracellular pH"/>
    <property type="evidence" value="ECO:0007669"/>
    <property type="project" value="TreeGrafter"/>
</dbReference>
<keyword evidence="2" id="KW-0813">Transport</keyword>
<dbReference type="AlphaFoldDB" id="A0A0R1W5X8"/>
<feature type="transmembrane region" description="Helical" evidence="10">
    <location>
        <begin position="113"/>
        <end position="135"/>
    </location>
</feature>
<evidence type="ECO:0000256" key="5">
    <source>
        <dbReference type="ARBA" id="ARBA00022989"/>
    </source>
</evidence>
<dbReference type="Proteomes" id="UP000051820">
    <property type="component" value="Unassembled WGS sequence"/>
</dbReference>
<evidence type="ECO:0000256" key="2">
    <source>
        <dbReference type="ARBA" id="ARBA00022448"/>
    </source>
</evidence>
<keyword evidence="8 10" id="KW-0472">Membrane</keyword>